<protein>
    <submittedName>
        <fullName evidence="1">DUF3289 family protein</fullName>
    </submittedName>
</protein>
<dbReference type="EMBL" id="CP082904">
    <property type="protein sequence ID" value="UQY45836.1"/>
    <property type="molecule type" value="Genomic_DNA"/>
</dbReference>
<dbReference type="NCBIfam" id="TIGR03034">
    <property type="entry name" value="YPO3983 family protein"/>
    <property type="match status" value="1"/>
</dbReference>
<gene>
    <name evidence="1" type="ORF">K6958_09440</name>
</gene>
<keyword evidence="2" id="KW-1185">Reference proteome</keyword>
<evidence type="ECO:0000313" key="1">
    <source>
        <dbReference type="EMBL" id="UQY45836.1"/>
    </source>
</evidence>
<name>A0ABY4RFU0_9GAMM</name>
<dbReference type="Pfam" id="PF11692">
    <property type="entry name" value="DUF3289"/>
    <property type="match status" value="1"/>
</dbReference>
<proteinExistence type="predicted"/>
<sequence>MVELTDPSTQSVSFPCMLFETQKKMDDYAAEDMRYGDLSESLLKSYFHLNDVSTRVDPWTLTRVTPFNQPHSRFHGSRQPGASVSREACIAFLFDEFRALSRFPFAVYSSYRMVIEQMISHMQHGGGSPFENTLLDAALKELIDQDKRERNSLAVLRQSLIRNITWEKGMLLERAKQSIATDIKRSYLPKFNRLKDSFNGMGITVHDIFAAQLILEKLVIKENKFNAVIRYNIQDHFGLDNDDILKAHFHQFRFFRIWFVLQRYERFACRPFMTNMCARVEISVMTPTY</sequence>
<dbReference type="RefSeq" id="WP_249894391.1">
    <property type="nucleotide sequence ID" value="NZ_CP082904.1"/>
</dbReference>
<dbReference type="Proteomes" id="UP001056635">
    <property type="component" value="Chromosome"/>
</dbReference>
<organism evidence="1 2">
    <name type="scientific">Mixta hanseatica</name>
    <dbReference type="NCBI Taxonomy" id="2872648"/>
    <lineage>
        <taxon>Bacteria</taxon>
        <taxon>Pseudomonadati</taxon>
        <taxon>Pseudomonadota</taxon>
        <taxon>Gammaproteobacteria</taxon>
        <taxon>Enterobacterales</taxon>
        <taxon>Erwiniaceae</taxon>
        <taxon>Mixta</taxon>
    </lineage>
</organism>
<accession>A0ABY4RFU0</accession>
<dbReference type="InterPro" id="IPR017483">
    <property type="entry name" value="CHP03034"/>
</dbReference>
<reference evidence="1" key="1">
    <citation type="submission" date="2021-09" db="EMBL/GenBank/DDBJ databases">
        <title>First case of bloodstream infection caused by Mixta hanseatica sp. nov., a member of the Erwiniaceae family.</title>
        <authorList>
            <person name="Both A."/>
            <person name="Huang J."/>
            <person name="Wenzel P."/>
            <person name="Aepfelbacher M."/>
            <person name="Rohde H."/>
            <person name="Christner M."/>
            <person name="Hentschke M."/>
        </authorList>
    </citation>
    <scope>NUCLEOTIDE SEQUENCE</scope>
    <source>
        <strain evidence="1">X22927</strain>
    </source>
</reference>
<evidence type="ECO:0000313" key="2">
    <source>
        <dbReference type="Proteomes" id="UP001056635"/>
    </source>
</evidence>